<dbReference type="Pfam" id="PF02357">
    <property type="entry name" value="NusG"/>
    <property type="match status" value="1"/>
</dbReference>
<feature type="domain" description="NusG-like N-terminal" evidence="2">
    <location>
        <begin position="5"/>
        <end position="96"/>
    </location>
</feature>
<organism evidence="3 4">
    <name type="scientific">Desulfitobacterium chlororespirans DSM 11544</name>
    <dbReference type="NCBI Taxonomy" id="1121395"/>
    <lineage>
        <taxon>Bacteria</taxon>
        <taxon>Bacillati</taxon>
        <taxon>Bacillota</taxon>
        <taxon>Clostridia</taxon>
        <taxon>Eubacteriales</taxon>
        <taxon>Desulfitobacteriaceae</taxon>
        <taxon>Desulfitobacterium</taxon>
    </lineage>
</organism>
<evidence type="ECO:0000256" key="1">
    <source>
        <dbReference type="ARBA" id="ARBA00023163"/>
    </source>
</evidence>
<dbReference type="EMBL" id="FRDN01000005">
    <property type="protein sequence ID" value="SHN66210.1"/>
    <property type="molecule type" value="Genomic_DNA"/>
</dbReference>
<proteinExistence type="predicted"/>
<dbReference type="SUPFAM" id="SSF82679">
    <property type="entry name" value="N-utilization substance G protein NusG, N-terminal domain"/>
    <property type="match status" value="1"/>
</dbReference>
<evidence type="ECO:0000313" key="4">
    <source>
        <dbReference type="Proteomes" id="UP000184010"/>
    </source>
</evidence>
<dbReference type="GO" id="GO:0006354">
    <property type="term" value="P:DNA-templated transcription elongation"/>
    <property type="evidence" value="ECO:0007669"/>
    <property type="project" value="InterPro"/>
</dbReference>
<keyword evidence="1" id="KW-0804">Transcription</keyword>
<dbReference type="STRING" id="1121395.SAMN02745215_01633"/>
<keyword evidence="4" id="KW-1185">Reference proteome</keyword>
<name>A0A1M7T646_9FIRM</name>
<dbReference type="AlphaFoldDB" id="A0A1M7T646"/>
<evidence type="ECO:0000313" key="3">
    <source>
        <dbReference type="EMBL" id="SHN66210.1"/>
    </source>
</evidence>
<reference evidence="4" key="1">
    <citation type="submission" date="2016-12" db="EMBL/GenBank/DDBJ databases">
        <authorList>
            <person name="Varghese N."/>
            <person name="Submissions S."/>
        </authorList>
    </citation>
    <scope>NUCLEOTIDE SEQUENCE [LARGE SCALE GENOMIC DNA]</scope>
    <source>
        <strain evidence="4">DSM 11544</strain>
    </source>
</reference>
<gene>
    <name evidence="3" type="ORF">SAMN02745215_01633</name>
</gene>
<dbReference type="InterPro" id="IPR006645">
    <property type="entry name" value="NGN-like_dom"/>
</dbReference>
<dbReference type="InterPro" id="IPR036735">
    <property type="entry name" value="NGN_dom_sf"/>
</dbReference>
<dbReference type="Proteomes" id="UP000184010">
    <property type="component" value="Unassembled WGS sequence"/>
</dbReference>
<accession>A0A1M7T646</accession>
<dbReference type="RefSeq" id="WP_072772123.1">
    <property type="nucleotide sequence ID" value="NZ_FRDN01000005.1"/>
</dbReference>
<dbReference type="Gene3D" id="3.30.70.940">
    <property type="entry name" value="NusG, N-terminal domain"/>
    <property type="match status" value="1"/>
</dbReference>
<sequence>MGYTYAIQVRSGCELKVKEGLIYLMKTMGNPGIVAIHALETFEQTISQTGKSYHRWKAKVAGYIFVTVEDSNALRMPNKVWQLIKRIPLVVNILDAYINPKDWDTFFNVIEDIEPEVKITEVKEEVYENSELNRNKGKGKEFREFTLMESLEVDVKEDETQEQRQKQTVYVSQDVLANKTIDSIVRTIRTVTKMPLSLYQILFEDRRESPPDTESPSAKKPTIVQTVAAGVKNGLLRVVETWRY</sequence>
<evidence type="ECO:0000259" key="2">
    <source>
        <dbReference type="Pfam" id="PF02357"/>
    </source>
</evidence>
<protein>
    <submittedName>
        <fullName evidence="3">Transcription antitermination factor NusG</fullName>
    </submittedName>
</protein>